<keyword evidence="1" id="KW-1133">Transmembrane helix</keyword>
<keyword evidence="1" id="KW-0472">Membrane</keyword>
<keyword evidence="3" id="KW-1185">Reference proteome</keyword>
<accession>A0ABW9EJZ2</accession>
<evidence type="ECO:0000256" key="1">
    <source>
        <dbReference type="SAM" id="Phobius"/>
    </source>
</evidence>
<protein>
    <submittedName>
        <fullName evidence="2">Anti-sigma factor</fullName>
    </submittedName>
</protein>
<feature type="transmembrane region" description="Helical" evidence="1">
    <location>
        <begin position="115"/>
        <end position="135"/>
    </location>
</feature>
<comment type="caution">
    <text evidence="2">The sequence shown here is derived from an EMBL/GenBank/DDBJ whole genome shotgun (WGS) entry which is preliminary data.</text>
</comment>
<name>A0ABW9EJZ2_9BURK</name>
<evidence type="ECO:0000313" key="3">
    <source>
        <dbReference type="Proteomes" id="UP001629392"/>
    </source>
</evidence>
<dbReference type="EMBL" id="JAQQCL010000020">
    <property type="protein sequence ID" value="MFM0719377.1"/>
    <property type="molecule type" value="Genomic_DNA"/>
</dbReference>
<organism evidence="2 3">
    <name type="scientific">Paraburkholderia strydomiana</name>
    <dbReference type="NCBI Taxonomy" id="1245417"/>
    <lineage>
        <taxon>Bacteria</taxon>
        <taxon>Pseudomonadati</taxon>
        <taxon>Pseudomonadota</taxon>
        <taxon>Betaproteobacteria</taxon>
        <taxon>Burkholderiales</taxon>
        <taxon>Burkholderiaceae</taxon>
        <taxon>Paraburkholderia</taxon>
    </lineage>
</organism>
<reference evidence="2 3" key="1">
    <citation type="journal article" date="2024" name="Chem. Sci.">
        <title>Discovery of megapolipeptins by genome mining of a Burkholderiales bacteria collection.</title>
        <authorList>
            <person name="Paulo B.S."/>
            <person name="Recchia M.J.J."/>
            <person name="Lee S."/>
            <person name="Fergusson C.H."/>
            <person name="Romanowski S.B."/>
            <person name="Hernandez A."/>
            <person name="Krull N."/>
            <person name="Liu D.Y."/>
            <person name="Cavanagh H."/>
            <person name="Bos A."/>
            <person name="Gray C.A."/>
            <person name="Murphy B.T."/>
            <person name="Linington R.G."/>
            <person name="Eustaquio A.S."/>
        </authorList>
    </citation>
    <scope>NUCLEOTIDE SEQUENCE [LARGE SCALE GENOMIC DNA]</scope>
    <source>
        <strain evidence="2 3">RL17-350-BIC-E</strain>
    </source>
</reference>
<evidence type="ECO:0000313" key="2">
    <source>
        <dbReference type="EMBL" id="MFM0719377.1"/>
    </source>
</evidence>
<dbReference type="Proteomes" id="UP001629392">
    <property type="component" value="Unassembled WGS sequence"/>
</dbReference>
<sequence>MKIDDILLLAYVDGELTPGERLEVEKAIEASADIAERVELLEASRLPYQQAYARQKLPPVPDSLTQKIAELTRAYSAPEGVAIHAATAAGANDPIAALAETSASRSAPVRSRMRVAAPWLAVAFVAGAFCTGIVLRVAPSAMPGAAGPAGAQQVAASGVSAWVRAAAGYQQLYSRDTVALGAPAADVSARIVADIRTQDGLELRVPDLSAMGLTFKRVQRLRFNDKPLIQIVYLPKEGPPVALCVMKDAKPDAGLAQQRVDRMDVVTWRQAELSYALIAEPGAADLHAIGKQITGSGVGAMFSQSSAVLQPIT</sequence>
<gene>
    <name evidence="2" type="ORF">PQQ73_23915</name>
</gene>
<proteinExistence type="predicted"/>
<keyword evidence="1" id="KW-0812">Transmembrane</keyword>
<dbReference type="RefSeq" id="WP_408155377.1">
    <property type="nucleotide sequence ID" value="NZ_JAQQCL010000020.1"/>
</dbReference>